<dbReference type="Proteomes" id="UP000690515">
    <property type="component" value="Unassembled WGS sequence"/>
</dbReference>
<dbReference type="Gene3D" id="1.10.287.470">
    <property type="entry name" value="Helix hairpin bin"/>
    <property type="match status" value="1"/>
</dbReference>
<evidence type="ECO:0000256" key="3">
    <source>
        <dbReference type="SAM" id="MobiDB-lite"/>
    </source>
</evidence>
<dbReference type="InterPro" id="IPR006143">
    <property type="entry name" value="RND_pump_MFP"/>
</dbReference>
<comment type="similarity">
    <text evidence="1">Belongs to the membrane fusion protein (MFP) (TC 8.A.1) family.</text>
</comment>
<evidence type="ECO:0000256" key="2">
    <source>
        <dbReference type="SAM" id="Coils"/>
    </source>
</evidence>
<accession>A0ABS5Z7Y1</accession>
<feature type="transmembrane region" description="Helical" evidence="4">
    <location>
        <begin position="44"/>
        <end position="66"/>
    </location>
</feature>
<evidence type="ECO:0000256" key="4">
    <source>
        <dbReference type="SAM" id="Phobius"/>
    </source>
</evidence>
<proteinExistence type="inferred from homology"/>
<organism evidence="6 7">
    <name type="scientific">Zooshikella harenae</name>
    <dbReference type="NCBI Taxonomy" id="2827238"/>
    <lineage>
        <taxon>Bacteria</taxon>
        <taxon>Pseudomonadati</taxon>
        <taxon>Pseudomonadota</taxon>
        <taxon>Gammaproteobacteria</taxon>
        <taxon>Oceanospirillales</taxon>
        <taxon>Zooshikellaceae</taxon>
        <taxon>Zooshikella</taxon>
    </lineage>
</organism>
<dbReference type="Gene3D" id="2.40.420.20">
    <property type="match status" value="1"/>
</dbReference>
<name>A0ABS5Z7Y1_9GAMM</name>
<keyword evidence="7" id="KW-1185">Reference proteome</keyword>
<keyword evidence="4" id="KW-1133">Transmembrane helix</keyword>
<protein>
    <submittedName>
        <fullName evidence="6">Efflux RND transporter periplasmic adaptor subunit</fullName>
    </submittedName>
</protein>
<evidence type="ECO:0000256" key="1">
    <source>
        <dbReference type="ARBA" id="ARBA00009477"/>
    </source>
</evidence>
<feature type="domain" description="CzcB-like barrel-sandwich hybrid" evidence="5">
    <location>
        <begin position="109"/>
        <end position="255"/>
    </location>
</feature>
<evidence type="ECO:0000259" key="5">
    <source>
        <dbReference type="Pfam" id="PF25973"/>
    </source>
</evidence>
<evidence type="ECO:0000313" key="6">
    <source>
        <dbReference type="EMBL" id="MBU2710110.1"/>
    </source>
</evidence>
<dbReference type="SUPFAM" id="SSF111369">
    <property type="entry name" value="HlyD-like secretion proteins"/>
    <property type="match status" value="1"/>
</dbReference>
<evidence type="ECO:0000313" key="7">
    <source>
        <dbReference type="Proteomes" id="UP000690515"/>
    </source>
</evidence>
<dbReference type="InterPro" id="IPR058647">
    <property type="entry name" value="BSH_CzcB-like"/>
</dbReference>
<keyword evidence="2" id="KW-0175">Coiled coil</keyword>
<feature type="compositionally biased region" description="Polar residues" evidence="3">
    <location>
        <begin position="440"/>
        <end position="460"/>
    </location>
</feature>
<keyword evidence="4" id="KW-0812">Transmembrane</keyword>
<gene>
    <name evidence="6" type="ORF">KCG35_03470</name>
</gene>
<sequence length="470" mass="51473">MSVVRNGQENVQQSKSSAQFGLASLPEHSDYSQSASHSTRRNSLWVVLIGLLILGVTAGLAAYWLVHPSRIPKRPIEARPPMVTTMKVGEPKAMPIISGFGHVEPIHQVTVNPEVTAMVKGVSAKLSPGNWVQKGDVLVQLDAREYRLALRKAEAALAIAEAEYQQARGLRDKATKEFKFLGGDLTPAQRALERYEPQLKAAEAKLEEAKTNVELAKLNVERTTLTAPFSGVISSKKVEAGQLVTTQQTLFTLVDTHAFWIKASISADVLSWLSFGAEQKSGGSKAEVALTSGATKASFSQIDIRKGVVWQRLPELSRDSRQVNVLIKVNNPLGNERLSGSISEKEPLTPLFINDFVALRIQGPALENVFTLPEGMLREGDVVWLFDEEGRLRKRPVNVVYKQDQQVLVSGNLKPTDELVSSHLSIAIDGMPLRKETEKQMTAQKNNTVATTRQQSSISEQAKALAGDKS</sequence>
<reference evidence="6 7" key="1">
    <citation type="submission" date="2021-04" db="EMBL/GenBank/DDBJ databases">
        <authorList>
            <person name="Pira H."/>
            <person name="Risdian C."/>
            <person name="Wink J."/>
        </authorList>
    </citation>
    <scope>NUCLEOTIDE SEQUENCE [LARGE SCALE GENOMIC DNA]</scope>
    <source>
        <strain evidence="6 7">WH53</strain>
    </source>
</reference>
<comment type="caution">
    <text evidence="6">The sequence shown here is derived from an EMBL/GenBank/DDBJ whole genome shotgun (WGS) entry which is preliminary data.</text>
</comment>
<keyword evidence="4" id="KW-0472">Membrane</keyword>
<dbReference type="PANTHER" id="PTHR30469:SF15">
    <property type="entry name" value="HLYD FAMILY OF SECRETION PROTEINS"/>
    <property type="match status" value="1"/>
</dbReference>
<dbReference type="EMBL" id="JAGSOY010000004">
    <property type="protein sequence ID" value="MBU2710110.1"/>
    <property type="molecule type" value="Genomic_DNA"/>
</dbReference>
<feature type="coiled-coil region" evidence="2">
    <location>
        <begin position="143"/>
        <end position="226"/>
    </location>
</feature>
<dbReference type="PANTHER" id="PTHR30469">
    <property type="entry name" value="MULTIDRUG RESISTANCE PROTEIN MDTA"/>
    <property type="match status" value="1"/>
</dbReference>
<dbReference type="Gene3D" id="2.40.50.100">
    <property type="match status" value="1"/>
</dbReference>
<dbReference type="RefSeq" id="WP_215818264.1">
    <property type="nucleotide sequence ID" value="NZ_JAGSOY010000004.1"/>
</dbReference>
<dbReference type="Pfam" id="PF25973">
    <property type="entry name" value="BSH_CzcB"/>
    <property type="match status" value="1"/>
</dbReference>
<dbReference type="NCBIfam" id="TIGR01730">
    <property type="entry name" value="RND_mfp"/>
    <property type="match status" value="1"/>
</dbReference>
<dbReference type="Gene3D" id="2.40.30.170">
    <property type="match status" value="1"/>
</dbReference>
<feature type="region of interest" description="Disordered" evidence="3">
    <location>
        <begin position="440"/>
        <end position="470"/>
    </location>
</feature>